<gene>
    <name evidence="1" type="ORF">DCY43_02765</name>
</gene>
<name>A0A351JTM6_UNCKA</name>
<dbReference type="AlphaFoldDB" id="A0A351JTM6"/>
<accession>A0A351JTM6</accession>
<reference evidence="1 2" key="1">
    <citation type="journal article" date="2018" name="Nat. Biotechnol.">
        <title>A standardized bacterial taxonomy based on genome phylogeny substantially revises the tree of life.</title>
        <authorList>
            <person name="Parks D.H."/>
            <person name="Chuvochina M."/>
            <person name="Waite D.W."/>
            <person name="Rinke C."/>
            <person name="Skarshewski A."/>
            <person name="Chaumeil P.A."/>
            <person name="Hugenholtz P."/>
        </authorList>
    </citation>
    <scope>NUCLEOTIDE SEQUENCE [LARGE SCALE GENOMIC DNA]</scope>
    <source>
        <strain evidence="1">UBA10185</strain>
    </source>
</reference>
<evidence type="ECO:0000313" key="1">
    <source>
        <dbReference type="EMBL" id="HAZ29646.1"/>
    </source>
</evidence>
<comment type="caution">
    <text evidence="1">The sequence shown here is derived from an EMBL/GenBank/DDBJ whole genome shotgun (WGS) entry which is preliminary data.</text>
</comment>
<proteinExistence type="predicted"/>
<evidence type="ECO:0000313" key="2">
    <source>
        <dbReference type="Proteomes" id="UP000264072"/>
    </source>
</evidence>
<dbReference type="EMBL" id="DNHX01000027">
    <property type="protein sequence ID" value="HAZ29646.1"/>
    <property type="molecule type" value="Genomic_DNA"/>
</dbReference>
<protein>
    <submittedName>
        <fullName evidence="1">Uncharacterized protein</fullName>
    </submittedName>
</protein>
<sequence length="499" mass="55178">MSDLQPIYSEAPIESENFGRYEPLSPSLVVRSFAFPDERCSVEELLATYKDGVAKGLHLVPALAVSCMEEFVVRYYLCMARQAGLDWGMDLGAVQSGLQQAHIGRTAVIDSEFKTIERTLYGDQLMLGKSSGSPNVQQALGYLTGLPYRDKTIATCALCTSPHIPALFDEAFSGCSKGSSALRSACTYITAASLLQEDFAGSLRRSCNLLLGDGTNGLGLHFAIDGMSEARLVRAINVRLNAVARWYTDQMSAKLMSAGERALTELYPGDKGLEAARLVELLVSYRAGFYGDTFSPHETNGVWAALAAKKLSVAQDELFDLATQHPRNYERFFLTTNISEGDYCGMAQGDVQRHAAKVGRMRSLVAEAEKALEPDAHWTIRAERMRLRQDALSLWLETELGTCATDYKSLGGRRFKLPPWRCEEGKEVECRVRKVAYDPKNPDLGYAVATIYTVNSKDPLSRRQAPVEARVPLWHLVAGGYEVVSQENMADQCFELLHY</sequence>
<organism evidence="1 2">
    <name type="scientific">candidate division WWE3 bacterium</name>
    <dbReference type="NCBI Taxonomy" id="2053526"/>
    <lineage>
        <taxon>Bacteria</taxon>
        <taxon>Katanobacteria</taxon>
    </lineage>
</organism>
<dbReference type="Proteomes" id="UP000264072">
    <property type="component" value="Unassembled WGS sequence"/>
</dbReference>